<dbReference type="EMBL" id="JBFRHK010000008">
    <property type="protein sequence ID" value="MEX3746281.1"/>
    <property type="molecule type" value="Genomic_DNA"/>
</dbReference>
<name>A0ABV3VZD3_9BACI</name>
<accession>A0ABV3VZD3</accession>
<dbReference type="InterPro" id="IPR000014">
    <property type="entry name" value="PAS"/>
</dbReference>
<dbReference type="InterPro" id="IPR003607">
    <property type="entry name" value="HD/PDEase_dom"/>
</dbReference>
<gene>
    <name evidence="2" type="ORF">AB1300_14160</name>
</gene>
<dbReference type="Pfam" id="PF13487">
    <property type="entry name" value="HD_5"/>
    <property type="match status" value="1"/>
</dbReference>
<dbReference type="InterPro" id="IPR052020">
    <property type="entry name" value="Cyclic_di-GMP/3'3'-cGAMP_PDE"/>
</dbReference>
<dbReference type="PANTHER" id="PTHR45228:SF8">
    <property type="entry name" value="TWO-COMPONENT RESPONSE REGULATOR-RELATED"/>
    <property type="match status" value="1"/>
</dbReference>
<dbReference type="SUPFAM" id="SSF55785">
    <property type="entry name" value="PYP-like sensor domain (PAS domain)"/>
    <property type="match status" value="1"/>
</dbReference>
<dbReference type="InterPro" id="IPR035965">
    <property type="entry name" value="PAS-like_dom_sf"/>
</dbReference>
<dbReference type="Proteomes" id="UP001558534">
    <property type="component" value="Unassembled WGS sequence"/>
</dbReference>
<dbReference type="CDD" id="cd00130">
    <property type="entry name" value="PAS"/>
    <property type="match status" value="1"/>
</dbReference>
<dbReference type="NCBIfam" id="TIGR00229">
    <property type="entry name" value="sensory_box"/>
    <property type="match status" value="1"/>
</dbReference>
<dbReference type="SMART" id="SM00471">
    <property type="entry name" value="HDc"/>
    <property type="match status" value="1"/>
</dbReference>
<dbReference type="PANTHER" id="PTHR45228">
    <property type="entry name" value="CYCLIC DI-GMP PHOSPHODIESTERASE TM_0186-RELATED"/>
    <property type="match status" value="1"/>
</dbReference>
<evidence type="ECO:0000259" key="1">
    <source>
        <dbReference type="PROSITE" id="PS51832"/>
    </source>
</evidence>
<dbReference type="Gene3D" id="1.10.3210.10">
    <property type="entry name" value="Hypothetical protein af1432"/>
    <property type="match status" value="1"/>
</dbReference>
<dbReference type="Gene3D" id="3.30.450.20">
    <property type="entry name" value="PAS domain"/>
    <property type="match status" value="1"/>
</dbReference>
<dbReference type="InterPro" id="IPR037522">
    <property type="entry name" value="HD_GYP_dom"/>
</dbReference>
<keyword evidence="3" id="KW-1185">Reference proteome</keyword>
<dbReference type="SUPFAM" id="SSF109604">
    <property type="entry name" value="HD-domain/PDEase-like"/>
    <property type="match status" value="1"/>
</dbReference>
<comment type="caution">
    <text evidence="2">The sequence shown here is derived from an EMBL/GenBank/DDBJ whole genome shotgun (WGS) entry which is preliminary data.</text>
</comment>
<evidence type="ECO:0000313" key="2">
    <source>
        <dbReference type="EMBL" id="MEX3746281.1"/>
    </source>
</evidence>
<dbReference type="PROSITE" id="PS51832">
    <property type="entry name" value="HD_GYP"/>
    <property type="match status" value="1"/>
</dbReference>
<organism evidence="2 3">
    <name type="scientific">Lysinibacillus xylanilyticus</name>
    <dbReference type="NCBI Taxonomy" id="582475"/>
    <lineage>
        <taxon>Bacteria</taxon>
        <taxon>Bacillati</taxon>
        <taxon>Bacillota</taxon>
        <taxon>Bacilli</taxon>
        <taxon>Bacillales</taxon>
        <taxon>Bacillaceae</taxon>
        <taxon>Lysinibacillus</taxon>
    </lineage>
</organism>
<dbReference type="RefSeq" id="WP_368636944.1">
    <property type="nucleotide sequence ID" value="NZ_JBFRHK010000008.1"/>
</dbReference>
<feature type="domain" description="HD-GYP" evidence="1">
    <location>
        <begin position="126"/>
        <end position="333"/>
    </location>
</feature>
<reference evidence="2 3" key="1">
    <citation type="submission" date="2024-07" db="EMBL/GenBank/DDBJ databases">
        <title>Characterization of a bacterium isolated from hydrolysated instant sea cucumber by whole-genome sequencing and metabolomics.</title>
        <authorList>
            <person name="Luo X."/>
            <person name="Zhang Z."/>
            <person name="Zheng Z."/>
            <person name="Zhang W."/>
            <person name="Ming T."/>
            <person name="Jiao L."/>
            <person name="Su X."/>
            <person name="Kong F."/>
            <person name="Xu J."/>
        </authorList>
    </citation>
    <scope>NUCLEOTIDE SEQUENCE [LARGE SCALE GENOMIC DNA]</scope>
    <source>
        <strain evidence="2 3">XL-2024</strain>
    </source>
</reference>
<proteinExistence type="predicted"/>
<dbReference type="Pfam" id="PF13426">
    <property type="entry name" value="PAS_9"/>
    <property type="match status" value="1"/>
</dbReference>
<dbReference type="CDD" id="cd00077">
    <property type="entry name" value="HDc"/>
    <property type="match status" value="1"/>
</dbReference>
<evidence type="ECO:0000313" key="3">
    <source>
        <dbReference type="Proteomes" id="UP001558534"/>
    </source>
</evidence>
<protein>
    <submittedName>
        <fullName evidence="2">HD domain-containing phosphohydrolase</fullName>
    </submittedName>
</protein>
<sequence>MNKKMPKELTYYLKLGDAVVIVDEDQLIIDVNQQYEISTGYKREFLIGLPVGCLKSSATPFVMCKSIEHTLRNGEIWSGAMINVNKSLEQRYSFITITPIEIKGIVYYVGVMRMAEQLLIEEVNQKQIDQKELFKLLALSSEMRDVDIAEHLFNVQKLSEKLLLSLFEDRTYNLSVEYINKIIQYSVLHDIGKSGIPESILYKTGTLTIHERKIMEMHPLIGIDVLNKISDEMNNKLFEDIEIARNIIKSHHENWDGSGYPMGLKGEEIPFEARVISIVDVYDALVSSRAYKKSWTKEEALSYLKEQKGTKFDPNLVEVFIEKVIGENSIILK</sequence>